<reference evidence="13" key="1">
    <citation type="submission" date="2022-01" db="EMBL/GenBank/DDBJ databases">
        <title>Comparative genomics reveals a dynamic genome evolution in the ectomycorrhizal milk-cap (Lactarius) mushrooms.</title>
        <authorList>
            <consortium name="DOE Joint Genome Institute"/>
            <person name="Lebreton A."/>
            <person name="Tang N."/>
            <person name="Kuo A."/>
            <person name="LaButti K."/>
            <person name="Drula E."/>
            <person name="Barry K."/>
            <person name="Clum A."/>
            <person name="Lipzen A."/>
            <person name="Mousain D."/>
            <person name="Ng V."/>
            <person name="Wang R."/>
            <person name="Wang X."/>
            <person name="Dai Y."/>
            <person name="Henrissat B."/>
            <person name="Grigoriev I.V."/>
            <person name="Guerin-Laguette A."/>
            <person name="Yu F."/>
            <person name="Martin F.M."/>
        </authorList>
    </citation>
    <scope>NUCLEOTIDE SEQUENCE</scope>
    <source>
        <strain evidence="13">QP</strain>
    </source>
</reference>
<evidence type="ECO:0000256" key="10">
    <source>
        <dbReference type="SAM" id="SignalP"/>
    </source>
</evidence>
<dbReference type="PANTHER" id="PTHR21573:SF0">
    <property type="entry name" value="ER MEMBRANE PROTEIN COMPLEX SUBUNIT 1"/>
    <property type="match status" value="1"/>
</dbReference>
<dbReference type="Pfam" id="PF25293">
    <property type="entry name" value="Beta-prop_EMC1_N"/>
    <property type="match status" value="1"/>
</dbReference>
<evidence type="ECO:0000259" key="12">
    <source>
        <dbReference type="Pfam" id="PF25293"/>
    </source>
</evidence>
<evidence type="ECO:0000256" key="8">
    <source>
        <dbReference type="ARBA" id="ARBA00023136"/>
    </source>
</evidence>
<name>A0AAD4LLB0_9AGAM</name>
<evidence type="ECO:0000259" key="11">
    <source>
        <dbReference type="Pfam" id="PF07774"/>
    </source>
</evidence>
<dbReference type="EMBL" id="JAKELL010000019">
    <property type="protein sequence ID" value="KAH8993192.1"/>
    <property type="molecule type" value="Genomic_DNA"/>
</dbReference>
<keyword evidence="14" id="KW-1185">Reference proteome</keyword>
<keyword evidence="4" id="KW-0812">Transmembrane</keyword>
<dbReference type="SUPFAM" id="SSF50969">
    <property type="entry name" value="YVTN repeat-like/Quinoprotein amine dehydrogenase"/>
    <property type="match status" value="1"/>
</dbReference>
<feature type="signal peptide" evidence="10">
    <location>
        <begin position="1"/>
        <end position="17"/>
    </location>
</feature>
<keyword evidence="7" id="KW-1133">Transmembrane helix</keyword>
<evidence type="ECO:0000256" key="6">
    <source>
        <dbReference type="ARBA" id="ARBA00022824"/>
    </source>
</evidence>
<comment type="caution">
    <text evidence="13">The sequence shown here is derived from an EMBL/GenBank/DDBJ whole genome shotgun (WGS) entry which is preliminary data.</text>
</comment>
<feature type="domain" description="ER membrane protein complex subunit 1 C-terminal" evidence="11">
    <location>
        <begin position="786"/>
        <end position="1001"/>
    </location>
</feature>
<dbReference type="InterPro" id="IPR026895">
    <property type="entry name" value="EMC1"/>
</dbReference>
<accession>A0AAD4LLB0</accession>
<evidence type="ECO:0000256" key="2">
    <source>
        <dbReference type="ARBA" id="ARBA00007904"/>
    </source>
</evidence>
<proteinExistence type="inferred from homology"/>
<dbReference type="Proteomes" id="UP001201163">
    <property type="component" value="Unassembled WGS sequence"/>
</dbReference>
<dbReference type="InterPro" id="IPR011678">
    <property type="entry name" value="EMC1_C"/>
</dbReference>
<comment type="subcellular location">
    <subcellularLocation>
        <location evidence="1">Endoplasmic reticulum membrane</location>
        <topology evidence="1">Single-pass type I membrane protein</topology>
    </subcellularLocation>
</comment>
<evidence type="ECO:0000313" key="14">
    <source>
        <dbReference type="Proteomes" id="UP001201163"/>
    </source>
</evidence>
<dbReference type="InterPro" id="IPR015943">
    <property type="entry name" value="WD40/YVTN_repeat-like_dom_sf"/>
</dbReference>
<keyword evidence="6" id="KW-0256">Endoplasmic reticulum</keyword>
<organism evidence="13 14">
    <name type="scientific">Lactarius akahatsu</name>
    <dbReference type="NCBI Taxonomy" id="416441"/>
    <lineage>
        <taxon>Eukaryota</taxon>
        <taxon>Fungi</taxon>
        <taxon>Dikarya</taxon>
        <taxon>Basidiomycota</taxon>
        <taxon>Agaricomycotina</taxon>
        <taxon>Agaricomycetes</taxon>
        <taxon>Russulales</taxon>
        <taxon>Russulaceae</taxon>
        <taxon>Lactarius</taxon>
    </lineage>
</organism>
<protein>
    <recommendedName>
        <fullName evidence="3">ER membrane protein complex subunit 1</fullName>
    </recommendedName>
</protein>
<dbReference type="InterPro" id="IPR058545">
    <property type="entry name" value="Beta-prop_EMC1_1st"/>
</dbReference>
<keyword evidence="9" id="KW-0325">Glycoprotein</keyword>
<dbReference type="Gene3D" id="2.130.10.10">
    <property type="entry name" value="YVTN repeat-like/Quinoprotein amine dehydrogenase"/>
    <property type="match status" value="1"/>
</dbReference>
<keyword evidence="5 10" id="KW-0732">Signal</keyword>
<evidence type="ECO:0000256" key="5">
    <source>
        <dbReference type="ARBA" id="ARBA00022729"/>
    </source>
</evidence>
<dbReference type="GO" id="GO:0034975">
    <property type="term" value="P:protein folding in endoplasmic reticulum"/>
    <property type="evidence" value="ECO:0007669"/>
    <property type="project" value="TreeGrafter"/>
</dbReference>
<dbReference type="GO" id="GO:0072546">
    <property type="term" value="C:EMC complex"/>
    <property type="evidence" value="ECO:0007669"/>
    <property type="project" value="InterPro"/>
</dbReference>
<dbReference type="PANTHER" id="PTHR21573">
    <property type="entry name" value="ER MEMBRANE PROTEIN COMPLEX SUBUNIT 1"/>
    <property type="match status" value="1"/>
</dbReference>
<evidence type="ECO:0000313" key="13">
    <source>
        <dbReference type="EMBL" id="KAH8993192.1"/>
    </source>
</evidence>
<dbReference type="InterPro" id="IPR011044">
    <property type="entry name" value="Quino_amine_DH_bsu"/>
</dbReference>
<sequence>MRWLHFFGLTLCSTVLALYESDVGVVDWHHPLVGVPLTSSLNTPPTFHSIPGRPPTEALLLTATSSNVLACTAHLSLSDSGTAWRFIFAPTDHIIHYQQHRDIVVSLSGPGGSTLRTFDCLTGQLILEKRLHAPHTDHLESDDVGLGAAIAFIPESDDVFALTNGRTVRRIGADGAVRWAWESADKSASVVYAKLVTTPSTVYVISLTKSSTSKTLYISSLSTSTGELVASTSVPLSVAAGPSDVLALSSDAATLIPRVVWLEAGTILSVALVPDLTEKHTSVMGSAYTRIVDIGLQNKGHFVALTMNDTGRVLKLDVDKLKVIWEFTDSGKSGRHADSLYIGGLDRDGFPYIGRVFWSFVVRKASAHVYAPHLAAGQGLVSGFTFNFDTEAHGIISHVALHTAYVKEVDLLPYLALTTSTGAVQLWQGDIVQWTREEGLSRLQVAEMVELPEQKITAAHTVDERDTFVERISRQLTDAKELHLYMLNFVKRFVAGPNASTQKEIAFDSLTRDAFGFRQVIVTANDLGKVYGLDSTSGAILWNRVLGLGWAAQIGGQVIPSKLFVVRTIADGGSPEAVLVAQRRASNGLVDTVLFHVNALTGEDVLGKSPADEVLQGVDLISGPLLEAYQLPGNHKAVILLDEFRQVYVYPETPANERALAKAIGKLNVVLRTGLPGQRQLTGHQFSNADVGRPTAFATWASSLPAGEEILSVIPRPSGPVASLGKVLGNRTTLYKYLNPHLVAVTTASPDTCGVYVIDAAKGSIVYHVSIAAKQGRCDLHATFVENWLAYVYWEEEYQWVGQTKGRRLVSVELYEGSKPDDKTRSSELSSHSNKTLAVTAIEQSYIFPHAITSITTTSTKYGISTKDIIVANENGQIQSFPRLFLNPRRTKDKPTAEEQEEWLVQYDPVLPDDAHRVLSHNYHVANIRHILTAPALLESTSLVFAYGLDLFGTRVAPSGTFDVLSETFNKAQLVFTICGLAAAIMATRPMVRRKRLRERWYQ</sequence>
<gene>
    <name evidence="13" type="ORF">EDB92DRAFT_1934614</name>
</gene>
<feature type="domain" description="EMC1 first beta-propeller" evidence="12">
    <location>
        <begin position="17"/>
        <end position="325"/>
    </location>
</feature>
<evidence type="ECO:0000256" key="4">
    <source>
        <dbReference type="ARBA" id="ARBA00022692"/>
    </source>
</evidence>
<comment type="similarity">
    <text evidence="2">Belongs to the EMC1 family.</text>
</comment>
<dbReference type="Pfam" id="PF07774">
    <property type="entry name" value="EMC1_C"/>
    <property type="match status" value="1"/>
</dbReference>
<evidence type="ECO:0000256" key="9">
    <source>
        <dbReference type="ARBA" id="ARBA00023180"/>
    </source>
</evidence>
<feature type="chain" id="PRO_5041952961" description="ER membrane protein complex subunit 1" evidence="10">
    <location>
        <begin position="18"/>
        <end position="1003"/>
    </location>
</feature>
<keyword evidence="8" id="KW-0472">Membrane</keyword>
<dbReference type="AlphaFoldDB" id="A0AAD4LLB0"/>
<evidence type="ECO:0000256" key="3">
    <source>
        <dbReference type="ARBA" id="ARBA00020824"/>
    </source>
</evidence>
<evidence type="ECO:0000256" key="1">
    <source>
        <dbReference type="ARBA" id="ARBA00004115"/>
    </source>
</evidence>
<evidence type="ECO:0000256" key="7">
    <source>
        <dbReference type="ARBA" id="ARBA00022989"/>
    </source>
</evidence>